<gene>
    <name evidence="3" type="ORF">KIW84_014997</name>
</gene>
<keyword evidence="4" id="KW-1185">Reference proteome</keyword>
<dbReference type="PANTHER" id="PTHR31973">
    <property type="entry name" value="POLYPROTEIN, PUTATIVE-RELATED"/>
    <property type="match status" value="1"/>
</dbReference>
<accession>A0A9D5BPK0</accession>
<evidence type="ECO:0000313" key="4">
    <source>
        <dbReference type="Proteomes" id="UP001058974"/>
    </source>
</evidence>
<feature type="domain" description="MULE transposase" evidence="2">
    <location>
        <begin position="87"/>
        <end position="180"/>
    </location>
</feature>
<dbReference type="PANTHER" id="PTHR31973:SF195">
    <property type="entry name" value="MUDR FAMILY TRANSPOSASE"/>
    <property type="match status" value="1"/>
</dbReference>
<dbReference type="InterPro" id="IPR018289">
    <property type="entry name" value="MULE_transposase_dom"/>
</dbReference>
<proteinExistence type="predicted"/>
<protein>
    <recommendedName>
        <fullName evidence="2">MULE transposase domain-containing protein</fullName>
    </recommendedName>
</protein>
<dbReference type="EMBL" id="JAMSHJ010000001">
    <property type="protein sequence ID" value="KAI5447366.1"/>
    <property type="molecule type" value="Genomic_DNA"/>
</dbReference>
<evidence type="ECO:0000256" key="1">
    <source>
        <dbReference type="SAM" id="MobiDB-lite"/>
    </source>
</evidence>
<sequence>MKKWVGTHTCGRVLNNSSATSKWVAKTVAAKMASLDGVKIRDIVSGIKSNFSIGVTMGMEWKAKQIAKALIEDGLKKGFTTSYMSFIGVDGCHLKTKYGWTLLIAVGRDLNYQYYPIAFGVCETETKESWRWFLTLLLENIGQEKRWIFISDQQKVLIHVFEELFERVEHKLCFRHLYANFKKSFGGGTQIRDLMMDAEKATYIQVWDAKMKELKELNVFWELVGIPCKQPVVALGFRNQSPGDCVDGYYSKDTYEKCYGYNVSPIKGQDMWSEVDMEDMLPPSYKRGLGQRKKLRRREPDEDPNKRKLKKTIIGQGQTQTATQEQTQPTEAQTATQEQTQPTEAQTATQEQTQPTEAQTATQEEPQPNETQIDVDPEFEMLATNLVTTF</sequence>
<dbReference type="Gramene" id="Psat01G0499700-T1">
    <property type="protein sequence ID" value="KAI5447366.1"/>
    <property type="gene ID" value="KIW84_014997"/>
</dbReference>
<reference evidence="3 4" key="1">
    <citation type="journal article" date="2022" name="Nat. Genet.">
        <title>Improved pea reference genome and pan-genome highlight genomic features and evolutionary characteristics.</title>
        <authorList>
            <person name="Yang T."/>
            <person name="Liu R."/>
            <person name="Luo Y."/>
            <person name="Hu S."/>
            <person name="Wang D."/>
            <person name="Wang C."/>
            <person name="Pandey M.K."/>
            <person name="Ge S."/>
            <person name="Xu Q."/>
            <person name="Li N."/>
            <person name="Li G."/>
            <person name="Huang Y."/>
            <person name="Saxena R.K."/>
            <person name="Ji Y."/>
            <person name="Li M."/>
            <person name="Yan X."/>
            <person name="He Y."/>
            <person name="Liu Y."/>
            <person name="Wang X."/>
            <person name="Xiang C."/>
            <person name="Varshney R.K."/>
            <person name="Ding H."/>
            <person name="Gao S."/>
            <person name="Zong X."/>
        </authorList>
    </citation>
    <scope>NUCLEOTIDE SEQUENCE [LARGE SCALE GENOMIC DNA]</scope>
    <source>
        <strain evidence="3 4">cv. Zhongwan 6</strain>
    </source>
</reference>
<feature type="compositionally biased region" description="Low complexity" evidence="1">
    <location>
        <begin position="318"/>
        <end position="368"/>
    </location>
</feature>
<dbReference type="Pfam" id="PF10551">
    <property type="entry name" value="MULE"/>
    <property type="match status" value="1"/>
</dbReference>
<evidence type="ECO:0000259" key="2">
    <source>
        <dbReference type="Pfam" id="PF10551"/>
    </source>
</evidence>
<dbReference type="Proteomes" id="UP001058974">
    <property type="component" value="Chromosome 1"/>
</dbReference>
<name>A0A9D5BPK0_PEA</name>
<comment type="caution">
    <text evidence="3">The sequence shown here is derived from an EMBL/GenBank/DDBJ whole genome shotgun (WGS) entry which is preliminary data.</text>
</comment>
<organism evidence="3 4">
    <name type="scientific">Pisum sativum</name>
    <name type="common">Garden pea</name>
    <name type="synonym">Lathyrus oleraceus</name>
    <dbReference type="NCBI Taxonomy" id="3888"/>
    <lineage>
        <taxon>Eukaryota</taxon>
        <taxon>Viridiplantae</taxon>
        <taxon>Streptophyta</taxon>
        <taxon>Embryophyta</taxon>
        <taxon>Tracheophyta</taxon>
        <taxon>Spermatophyta</taxon>
        <taxon>Magnoliopsida</taxon>
        <taxon>eudicotyledons</taxon>
        <taxon>Gunneridae</taxon>
        <taxon>Pentapetalae</taxon>
        <taxon>rosids</taxon>
        <taxon>fabids</taxon>
        <taxon>Fabales</taxon>
        <taxon>Fabaceae</taxon>
        <taxon>Papilionoideae</taxon>
        <taxon>50 kb inversion clade</taxon>
        <taxon>NPAAA clade</taxon>
        <taxon>Hologalegina</taxon>
        <taxon>IRL clade</taxon>
        <taxon>Fabeae</taxon>
        <taxon>Lathyrus</taxon>
    </lineage>
</organism>
<evidence type="ECO:0000313" key="3">
    <source>
        <dbReference type="EMBL" id="KAI5447366.1"/>
    </source>
</evidence>
<feature type="region of interest" description="Disordered" evidence="1">
    <location>
        <begin position="283"/>
        <end position="376"/>
    </location>
</feature>
<dbReference type="AlphaFoldDB" id="A0A9D5BPK0"/>